<dbReference type="EMBL" id="REGN01011843">
    <property type="protein sequence ID" value="RMZ96851.1"/>
    <property type="molecule type" value="Genomic_DNA"/>
</dbReference>
<evidence type="ECO:0000313" key="1">
    <source>
        <dbReference type="EMBL" id="RMZ96851.1"/>
    </source>
</evidence>
<dbReference type="Proteomes" id="UP000276133">
    <property type="component" value="Unassembled WGS sequence"/>
</dbReference>
<dbReference type="AlphaFoldDB" id="A0A3M7PCM0"/>
<evidence type="ECO:0000313" key="2">
    <source>
        <dbReference type="Proteomes" id="UP000276133"/>
    </source>
</evidence>
<organism evidence="1 2">
    <name type="scientific">Brachionus plicatilis</name>
    <name type="common">Marine rotifer</name>
    <name type="synonym">Brachionus muelleri</name>
    <dbReference type="NCBI Taxonomy" id="10195"/>
    <lineage>
        <taxon>Eukaryota</taxon>
        <taxon>Metazoa</taxon>
        <taxon>Spiralia</taxon>
        <taxon>Gnathifera</taxon>
        <taxon>Rotifera</taxon>
        <taxon>Eurotatoria</taxon>
        <taxon>Monogononta</taxon>
        <taxon>Pseudotrocha</taxon>
        <taxon>Ploima</taxon>
        <taxon>Brachionidae</taxon>
        <taxon>Brachionus</taxon>
    </lineage>
</organism>
<proteinExistence type="predicted"/>
<reference evidence="1 2" key="1">
    <citation type="journal article" date="2018" name="Sci. Rep.">
        <title>Genomic signatures of local adaptation to the degree of environmental predictability in rotifers.</title>
        <authorList>
            <person name="Franch-Gras L."/>
            <person name="Hahn C."/>
            <person name="Garcia-Roger E.M."/>
            <person name="Carmona M.J."/>
            <person name="Serra M."/>
            <person name="Gomez A."/>
        </authorList>
    </citation>
    <scope>NUCLEOTIDE SEQUENCE [LARGE SCALE GENOMIC DNA]</scope>
    <source>
        <strain evidence="1">HYR1</strain>
    </source>
</reference>
<protein>
    <submittedName>
        <fullName evidence="1">Uncharacterized protein</fullName>
    </submittedName>
</protein>
<sequence>MKKGLVLLLNKALKLGIFNNNSNVIFSVHLTNSEMFISNQPLSIVQRLKRLKINKIWFENEGTF</sequence>
<keyword evidence="2" id="KW-1185">Reference proteome</keyword>
<name>A0A3M7PCM0_BRAPC</name>
<accession>A0A3M7PCM0</accession>
<comment type="caution">
    <text evidence="1">The sequence shown here is derived from an EMBL/GenBank/DDBJ whole genome shotgun (WGS) entry which is preliminary data.</text>
</comment>
<gene>
    <name evidence="1" type="ORF">BpHYR1_051343</name>
</gene>